<reference evidence="3" key="1">
    <citation type="submission" date="2017-06" db="EMBL/GenBank/DDBJ databases">
        <authorList>
            <person name="Kim H.J."/>
            <person name="Triplett B.A."/>
        </authorList>
    </citation>
    <scope>NUCLEOTIDE SEQUENCE [LARGE SCALE GENOMIC DNA]</scope>
</reference>
<protein>
    <submittedName>
        <fullName evidence="2">Uncharacterized protein</fullName>
    </submittedName>
</protein>
<keyword evidence="1" id="KW-0812">Transmembrane</keyword>
<evidence type="ECO:0000256" key="1">
    <source>
        <dbReference type="SAM" id="Phobius"/>
    </source>
</evidence>
<dbReference type="EMBL" id="MF185731">
    <property type="protein sequence ID" value="ASX99237.1"/>
    <property type="molecule type" value="Genomic_DNA"/>
</dbReference>
<organism evidence="2 3">
    <name type="scientific">Arthrobacter phage Molivia</name>
    <dbReference type="NCBI Taxonomy" id="2015839"/>
    <lineage>
        <taxon>Viruses</taxon>
        <taxon>Duplodnaviria</taxon>
        <taxon>Heunggongvirae</taxon>
        <taxon>Uroviricota</taxon>
        <taxon>Caudoviricetes</taxon>
        <taxon>Amigovirus</taxon>
        <taxon>Amigovirus molivia</taxon>
    </lineage>
</organism>
<dbReference type="GeneID" id="40086223"/>
<gene>
    <name evidence="2" type="primary">8</name>
    <name evidence="2" type="ORF">SEA_MOLIVIA_8</name>
</gene>
<sequence length="41" mass="4503">MEFGEYVNLGLTVAGGVVIGLIVSYAVFAAAAWVQDWWKDR</sequence>
<accession>A0A286N4D0</accession>
<feature type="transmembrane region" description="Helical" evidence="1">
    <location>
        <begin position="6"/>
        <end position="34"/>
    </location>
</feature>
<keyword evidence="1" id="KW-0472">Membrane</keyword>
<dbReference type="KEGG" id="vg:40086223"/>
<keyword evidence="1" id="KW-1133">Transmembrane helix</keyword>
<dbReference type="RefSeq" id="YP_009610136.1">
    <property type="nucleotide sequence ID" value="NC_042001.1"/>
</dbReference>
<name>A0A286N4D0_9CAUD</name>
<proteinExistence type="predicted"/>
<keyword evidence="3" id="KW-1185">Reference proteome</keyword>
<dbReference type="Proteomes" id="UP000225204">
    <property type="component" value="Segment"/>
</dbReference>
<evidence type="ECO:0000313" key="2">
    <source>
        <dbReference type="EMBL" id="ASX99237.1"/>
    </source>
</evidence>
<evidence type="ECO:0000313" key="3">
    <source>
        <dbReference type="Proteomes" id="UP000225204"/>
    </source>
</evidence>